<dbReference type="GO" id="GO:0003697">
    <property type="term" value="F:single-stranded DNA binding"/>
    <property type="evidence" value="ECO:0007669"/>
    <property type="project" value="UniProtKB-ARBA"/>
</dbReference>
<dbReference type="PANTHER" id="PTHR47165">
    <property type="entry name" value="OS03G0429900 PROTEIN"/>
    <property type="match status" value="1"/>
</dbReference>
<dbReference type="GO" id="GO:0000781">
    <property type="term" value="C:chromosome, telomeric region"/>
    <property type="evidence" value="ECO:0007669"/>
    <property type="project" value="UniProtKB-ARBA"/>
</dbReference>
<dbReference type="CDD" id="cd04477">
    <property type="entry name" value="RPA1N"/>
    <property type="match status" value="1"/>
</dbReference>
<dbReference type="CDD" id="cd04474">
    <property type="entry name" value="RPA1_DBD_A"/>
    <property type="match status" value="1"/>
</dbReference>
<keyword evidence="8 9" id="KW-0539">Nucleus</keyword>
<dbReference type="GO" id="GO:0007004">
    <property type="term" value="P:telomere maintenance via telomerase"/>
    <property type="evidence" value="ECO:0007669"/>
    <property type="project" value="UniProtKB-ARBA"/>
</dbReference>
<dbReference type="InterPro" id="IPR013955">
    <property type="entry name" value="Rep_factor-A_C"/>
</dbReference>
<dbReference type="GO" id="GO:0006260">
    <property type="term" value="P:DNA replication"/>
    <property type="evidence" value="ECO:0007669"/>
    <property type="project" value="UniProtKB-KW"/>
</dbReference>
<evidence type="ECO:0000256" key="1">
    <source>
        <dbReference type="ARBA" id="ARBA00004123"/>
    </source>
</evidence>
<dbReference type="FunFam" id="2.40.50.140:FF:000090">
    <property type="entry name" value="Replication protein A subunit"/>
    <property type="match status" value="1"/>
</dbReference>
<evidence type="ECO:0000259" key="11">
    <source>
        <dbReference type="Pfam" id="PF01336"/>
    </source>
</evidence>
<feature type="compositionally biased region" description="Low complexity" evidence="10">
    <location>
        <begin position="142"/>
        <end position="154"/>
    </location>
</feature>
<keyword evidence="7 9" id="KW-0238">DNA-binding</keyword>
<evidence type="ECO:0000259" key="12">
    <source>
        <dbReference type="Pfam" id="PF04057"/>
    </source>
</evidence>
<dbReference type="GO" id="GO:0006281">
    <property type="term" value="P:DNA repair"/>
    <property type="evidence" value="ECO:0007669"/>
    <property type="project" value="InterPro"/>
</dbReference>
<evidence type="ECO:0000256" key="6">
    <source>
        <dbReference type="ARBA" id="ARBA00022833"/>
    </source>
</evidence>
<dbReference type="Gene3D" id="2.40.50.140">
    <property type="entry name" value="Nucleic acid-binding proteins"/>
    <property type="match status" value="4"/>
</dbReference>
<evidence type="ECO:0000259" key="14">
    <source>
        <dbReference type="Pfam" id="PF16900"/>
    </source>
</evidence>
<keyword evidence="4 9" id="KW-0479">Metal-binding</keyword>
<feature type="domain" description="Replication protein A OB" evidence="14">
    <location>
        <begin position="295"/>
        <end position="390"/>
    </location>
</feature>
<dbReference type="InterPro" id="IPR004365">
    <property type="entry name" value="NA-bd_OB_tRNA"/>
</dbReference>
<gene>
    <name evidence="15" type="ORF">PDIGIT_LOCUS8248</name>
</gene>
<dbReference type="PANTHER" id="PTHR47165:SF4">
    <property type="entry name" value="OS03G0429900 PROTEIN"/>
    <property type="match status" value="1"/>
</dbReference>
<evidence type="ECO:0000256" key="4">
    <source>
        <dbReference type="ARBA" id="ARBA00022723"/>
    </source>
</evidence>
<evidence type="ECO:0000259" key="13">
    <source>
        <dbReference type="Pfam" id="PF08646"/>
    </source>
</evidence>
<feature type="region of interest" description="Disordered" evidence="10">
    <location>
        <begin position="134"/>
        <end position="163"/>
    </location>
</feature>
<dbReference type="Proteomes" id="UP001152607">
    <property type="component" value="Unassembled WGS sequence"/>
</dbReference>
<dbReference type="CDD" id="cd04475">
    <property type="entry name" value="RPA1_DBD_B"/>
    <property type="match status" value="1"/>
</dbReference>
<proteinExistence type="inferred from homology"/>
<evidence type="ECO:0000313" key="16">
    <source>
        <dbReference type="Proteomes" id="UP001152607"/>
    </source>
</evidence>
<keyword evidence="3 9" id="KW-0235">DNA replication</keyword>
<evidence type="ECO:0000256" key="5">
    <source>
        <dbReference type="ARBA" id="ARBA00022771"/>
    </source>
</evidence>
<dbReference type="Pfam" id="PF16900">
    <property type="entry name" value="REPA_OB_2"/>
    <property type="match status" value="1"/>
</dbReference>
<dbReference type="InterPro" id="IPR012340">
    <property type="entry name" value="NA-bd_OB-fold"/>
</dbReference>
<dbReference type="GO" id="GO:0006310">
    <property type="term" value="P:DNA recombination"/>
    <property type="evidence" value="ECO:0007669"/>
    <property type="project" value="InterPro"/>
</dbReference>
<dbReference type="Pfam" id="PF08646">
    <property type="entry name" value="Rep_fac-A_C"/>
    <property type="match status" value="1"/>
</dbReference>
<sequence>MAESVITQGAIRSIFEPQGCFVEHPILQCVQIKPMDPKAGEPVQRFRVVLSDIRNFIQTVIATSANDIVLSGKLKKGVIVRVLQYNPQQVKDKKILIIMDLEVLEEHGEHEKIGQPEALDVVKSEAQPAAISGSKFYGKPAQSPQQQQQQQPQQRSLPVIQNNPGVPTHSHLYPIESISMFIQKWTIRARCTYKSDMKTWHNARGEGKLFSVNLLDESDEIRATAFNDVAEKLYPLFEVGSLYYVTAPCRVQMAKKQFSGLSHEYELQFDQSTLVEKASDQENKPQIRYNFTKIGGLDSVEKDATIDTIGVLKEVGEVNTITTKANKDFQKRELVLADDSQTSVRLTIWGQTAQSFDVPVDSILAFKGVRVSDFGGRSLSLLSSGTMMVDPDIDEAHKLRGWFNALDQSVTFATHQNLSGGAGGSSKNETKLIADIIAGEQYLLDAPVYINLQASIVYVKSVSFAYPACASEGCNKKVLEENPNEWRCEKCQMTHPEPKYRYILSINVADHTGSMYLSCFDDTAQLIVGTDANSIQRLRQDDEENGTKNADLRLREACGQTVNFTVRAKMETYQNEPKPRYQVQRASLPDYSKECGQLAQLIDQYDLKEDESLFVQ</sequence>
<dbReference type="Pfam" id="PF01336">
    <property type="entry name" value="tRNA_anti-codon"/>
    <property type="match status" value="1"/>
</dbReference>
<keyword evidence="16" id="KW-1185">Reference proteome</keyword>
<dbReference type="NCBIfam" id="TIGR00617">
    <property type="entry name" value="rpa1"/>
    <property type="match status" value="1"/>
</dbReference>
<dbReference type="InterPro" id="IPR031657">
    <property type="entry name" value="REPA_OB_2"/>
</dbReference>
<dbReference type="InterPro" id="IPR004591">
    <property type="entry name" value="Rfa1"/>
</dbReference>
<feature type="domain" description="Replication factor-A protein 1 N-terminal" evidence="12">
    <location>
        <begin position="6"/>
        <end position="105"/>
    </location>
</feature>
<dbReference type="Pfam" id="PF04057">
    <property type="entry name" value="Rep-A_N"/>
    <property type="match status" value="1"/>
</dbReference>
<reference evidence="15" key="1">
    <citation type="submission" date="2023-01" db="EMBL/GenBank/DDBJ databases">
        <authorList>
            <person name="Van Ghelder C."/>
            <person name="Rancurel C."/>
        </authorList>
    </citation>
    <scope>NUCLEOTIDE SEQUENCE</scope>
    <source>
        <strain evidence="15">CNCM I-4278</strain>
    </source>
</reference>
<comment type="function">
    <text evidence="9">As part of the replication protein A (RPA/RP-A), a single-stranded DNA-binding heterotrimeric complex, may play an essential role in DNA replication, recombination and repair. Binds and stabilizes single-stranded DNA intermediates, preventing complementary DNA reannealing and recruiting different proteins involved in DNA metabolism.</text>
</comment>
<evidence type="ECO:0000256" key="7">
    <source>
        <dbReference type="ARBA" id="ARBA00023125"/>
    </source>
</evidence>
<dbReference type="OrthoDB" id="1751331at2759"/>
<dbReference type="FunFam" id="2.40.50.140:FF:000064">
    <property type="entry name" value="Replication protein A subunit"/>
    <property type="match status" value="1"/>
</dbReference>
<dbReference type="EMBL" id="CAOQHR010000005">
    <property type="protein sequence ID" value="CAI6335171.1"/>
    <property type="molecule type" value="Genomic_DNA"/>
</dbReference>
<dbReference type="FunFam" id="2.40.50.140:FF:000117">
    <property type="entry name" value="Replication protein A subunit"/>
    <property type="match status" value="1"/>
</dbReference>
<dbReference type="GO" id="GO:0008270">
    <property type="term" value="F:zinc ion binding"/>
    <property type="evidence" value="ECO:0007669"/>
    <property type="project" value="UniProtKB-KW"/>
</dbReference>
<evidence type="ECO:0000313" key="15">
    <source>
        <dbReference type="EMBL" id="CAI6335171.1"/>
    </source>
</evidence>
<accession>A0A9W4UHV7</accession>
<feature type="domain" description="Replication factor A C-terminal" evidence="13">
    <location>
        <begin position="449"/>
        <end position="597"/>
    </location>
</feature>
<dbReference type="SUPFAM" id="SSF50249">
    <property type="entry name" value="Nucleic acid-binding proteins"/>
    <property type="match status" value="4"/>
</dbReference>
<dbReference type="CDD" id="cd04476">
    <property type="entry name" value="RPA1_DBD_C"/>
    <property type="match status" value="1"/>
</dbReference>
<evidence type="ECO:0000256" key="3">
    <source>
        <dbReference type="ARBA" id="ARBA00022705"/>
    </source>
</evidence>
<keyword evidence="5 9" id="KW-0863">Zinc-finger</keyword>
<organism evidence="15 16">
    <name type="scientific">Periconia digitata</name>
    <dbReference type="NCBI Taxonomy" id="1303443"/>
    <lineage>
        <taxon>Eukaryota</taxon>
        <taxon>Fungi</taxon>
        <taxon>Dikarya</taxon>
        <taxon>Ascomycota</taxon>
        <taxon>Pezizomycotina</taxon>
        <taxon>Dothideomycetes</taxon>
        <taxon>Pleosporomycetidae</taxon>
        <taxon>Pleosporales</taxon>
        <taxon>Massarineae</taxon>
        <taxon>Periconiaceae</taxon>
        <taxon>Periconia</taxon>
    </lineage>
</organism>
<evidence type="ECO:0000256" key="8">
    <source>
        <dbReference type="ARBA" id="ARBA00023242"/>
    </source>
</evidence>
<evidence type="ECO:0000256" key="2">
    <source>
        <dbReference type="ARBA" id="ARBA00005690"/>
    </source>
</evidence>
<name>A0A9W4UHV7_9PLEO</name>
<comment type="similarity">
    <text evidence="2 9">Belongs to the replication factor A protein 1 family.</text>
</comment>
<evidence type="ECO:0000256" key="9">
    <source>
        <dbReference type="RuleBase" id="RU364130"/>
    </source>
</evidence>
<dbReference type="InterPro" id="IPR047192">
    <property type="entry name" value="Euk_RPA1_DBD_C"/>
</dbReference>
<protein>
    <recommendedName>
        <fullName evidence="9">Replication protein A subunit</fullName>
    </recommendedName>
</protein>
<dbReference type="InterPro" id="IPR007199">
    <property type="entry name" value="Rep_factor-A_N"/>
</dbReference>
<comment type="subunit">
    <text evidence="9">Component of the heterotrimeric canonical replication protein A complex (RPA).</text>
</comment>
<dbReference type="GO" id="GO:0005662">
    <property type="term" value="C:DNA replication factor A complex"/>
    <property type="evidence" value="ECO:0007669"/>
    <property type="project" value="UniProtKB-ARBA"/>
</dbReference>
<dbReference type="AlphaFoldDB" id="A0A9W4UHV7"/>
<comment type="subcellular location">
    <subcellularLocation>
        <location evidence="1 9">Nucleus</location>
    </subcellularLocation>
</comment>
<keyword evidence="6 9" id="KW-0862">Zinc</keyword>
<dbReference type="FunFam" id="2.40.50.140:FF:000041">
    <property type="entry name" value="Replication protein A subunit"/>
    <property type="match status" value="1"/>
</dbReference>
<comment type="caution">
    <text evidence="15">The sequence shown here is derived from an EMBL/GenBank/DDBJ whole genome shotgun (WGS) entry which is preliminary data.</text>
</comment>
<evidence type="ECO:0000256" key="10">
    <source>
        <dbReference type="SAM" id="MobiDB-lite"/>
    </source>
</evidence>
<feature type="domain" description="OB" evidence="11">
    <location>
        <begin position="186"/>
        <end position="269"/>
    </location>
</feature>